<organism evidence="3 4">
    <name type="scientific">Syntrophomonas wolfei subsp. wolfei (strain DSM 2245B / Goettingen)</name>
    <dbReference type="NCBI Taxonomy" id="335541"/>
    <lineage>
        <taxon>Bacteria</taxon>
        <taxon>Bacillati</taxon>
        <taxon>Bacillota</taxon>
        <taxon>Clostridia</taxon>
        <taxon>Eubacteriales</taxon>
        <taxon>Syntrophomonadaceae</taxon>
        <taxon>Syntrophomonas</taxon>
    </lineage>
</organism>
<dbReference type="Gene3D" id="1.20.58.2180">
    <property type="match status" value="1"/>
</dbReference>
<dbReference type="KEGG" id="swo:Swol_1187"/>
<sequence>MPVLDKKYPRLILLLLVLLLLVIGYRYWHGHNQANNENVPGPKQSITVIDNLGRKVQVPAHVERVASLYAFSGHVTAMLGEGDKIVAIPDGLKKDVLLNVMYPKIGDALIPVAAGSINIEELLKTNPDVAFIKNSTALNPAEVEKLDTFNIPYLAVDYNSIEGQQHAIMAIAQALGVPEKGQAYIDYYQASIKRVQKVTATIPEKERVRVYHAVNEATRTDTPDSLSGEWTKIAGAINVSVYHPLRQLEGKNYASLEQILLWDADVILVNEPGVVDYIMTNSQWSSLKAVKNNRVYQMPIGISRWGHPGGLETPLVIMWTAKQLYPEHFEDLDIREEARCFYQTFFNYQVSDEMLTNILNGEGMRGHSRAFLTI</sequence>
<dbReference type="SUPFAM" id="SSF53807">
    <property type="entry name" value="Helical backbone' metal receptor"/>
    <property type="match status" value="1"/>
</dbReference>
<dbReference type="Pfam" id="PF01497">
    <property type="entry name" value="Peripla_BP_2"/>
    <property type="match status" value="1"/>
</dbReference>
<dbReference type="PANTHER" id="PTHR30535">
    <property type="entry name" value="VITAMIN B12-BINDING PROTEIN"/>
    <property type="match status" value="1"/>
</dbReference>
<dbReference type="Gene3D" id="3.40.50.1980">
    <property type="entry name" value="Nitrogenase molybdenum iron protein domain"/>
    <property type="match status" value="2"/>
</dbReference>
<proteinExistence type="inferred from homology"/>
<dbReference type="InterPro" id="IPR050902">
    <property type="entry name" value="ABC_Transporter_SBP"/>
</dbReference>
<dbReference type="eggNOG" id="COG0614">
    <property type="taxonomic scope" value="Bacteria"/>
</dbReference>
<dbReference type="PANTHER" id="PTHR30535:SF34">
    <property type="entry name" value="MOLYBDATE-BINDING PROTEIN MOLA"/>
    <property type="match status" value="1"/>
</dbReference>
<dbReference type="HOGENOM" id="CLU_038034_13_1_9"/>
<dbReference type="PROSITE" id="PS50983">
    <property type="entry name" value="FE_B12_PBP"/>
    <property type="match status" value="1"/>
</dbReference>
<dbReference type="AlphaFoldDB" id="Q0AXQ8"/>
<dbReference type="OrthoDB" id="9787830at2"/>
<evidence type="ECO:0000256" key="1">
    <source>
        <dbReference type="ARBA" id="ARBA00008814"/>
    </source>
</evidence>
<accession>Q0AXQ8</accession>
<protein>
    <submittedName>
        <fullName evidence="3">Iron(III) ABC transporter, solute-binding protein</fullName>
    </submittedName>
</protein>
<dbReference type="STRING" id="335541.Swol_1187"/>
<evidence type="ECO:0000313" key="3">
    <source>
        <dbReference type="EMBL" id="ABI68496.1"/>
    </source>
</evidence>
<evidence type="ECO:0000313" key="4">
    <source>
        <dbReference type="Proteomes" id="UP000001968"/>
    </source>
</evidence>
<feature type="domain" description="Fe/B12 periplasmic-binding" evidence="2">
    <location>
        <begin position="64"/>
        <end position="328"/>
    </location>
</feature>
<reference evidence="4" key="1">
    <citation type="journal article" date="2010" name="Environ. Microbiol.">
        <title>The genome of Syntrophomonas wolfei: new insights into syntrophic metabolism and biohydrogen production.</title>
        <authorList>
            <person name="Sieber J.R."/>
            <person name="Sims D.R."/>
            <person name="Han C."/>
            <person name="Kim E."/>
            <person name="Lykidis A."/>
            <person name="Lapidus A.L."/>
            <person name="McDonnald E."/>
            <person name="Rohlin L."/>
            <person name="Culley D.E."/>
            <person name="Gunsalus R."/>
            <person name="McInerney M.J."/>
        </authorList>
    </citation>
    <scope>NUCLEOTIDE SEQUENCE [LARGE SCALE GENOMIC DNA]</scope>
    <source>
        <strain evidence="4">DSM 2245B / Goettingen</strain>
    </source>
</reference>
<evidence type="ECO:0000259" key="2">
    <source>
        <dbReference type="PROSITE" id="PS50983"/>
    </source>
</evidence>
<comment type="similarity">
    <text evidence="1">Belongs to the bacterial solute-binding protein 8 family.</text>
</comment>
<keyword evidence="4" id="KW-1185">Reference proteome</keyword>
<gene>
    <name evidence="3" type="ordered locus">Swol_1187</name>
</gene>
<dbReference type="EMBL" id="CP000448">
    <property type="protein sequence ID" value="ABI68496.1"/>
    <property type="molecule type" value="Genomic_DNA"/>
</dbReference>
<dbReference type="RefSeq" id="WP_011640599.1">
    <property type="nucleotide sequence ID" value="NC_008346.1"/>
</dbReference>
<dbReference type="Proteomes" id="UP000001968">
    <property type="component" value="Chromosome"/>
</dbReference>
<name>Q0AXQ8_SYNWW</name>
<dbReference type="InterPro" id="IPR002491">
    <property type="entry name" value="ABC_transptr_periplasmic_BD"/>
</dbReference>